<keyword evidence="5" id="KW-1185">Reference proteome</keyword>
<dbReference type="PANTHER" id="PTHR12287">
    <property type="entry name" value="EPIDERMAL GROWTH FACTOR RECEPTOR KINASE SUBSTRATE EPS8-RELATED PROTEIN"/>
    <property type="match status" value="1"/>
</dbReference>
<evidence type="ECO:0000313" key="5">
    <source>
        <dbReference type="Proteomes" id="UP000606274"/>
    </source>
</evidence>
<dbReference type="GO" id="GO:0003779">
    <property type="term" value="F:actin binding"/>
    <property type="evidence" value="ECO:0007669"/>
    <property type="project" value="TreeGrafter"/>
</dbReference>
<protein>
    <recommendedName>
        <fullName evidence="6">Epidermal growth factor receptor kinase substrate 8-like protein 3</fullName>
    </recommendedName>
</protein>
<dbReference type="Proteomes" id="UP000606274">
    <property type="component" value="Unassembled WGS sequence"/>
</dbReference>
<evidence type="ECO:0000256" key="1">
    <source>
        <dbReference type="SAM" id="MobiDB-lite"/>
    </source>
</evidence>
<dbReference type="Gene3D" id="2.30.29.30">
    <property type="entry name" value="Pleckstrin-homology domain (PH domain)/Phosphotyrosine-binding domain (PTB)"/>
    <property type="match status" value="1"/>
</dbReference>
<feature type="compositionally biased region" description="Pro residues" evidence="1">
    <location>
        <begin position="244"/>
        <end position="256"/>
    </location>
</feature>
<dbReference type="GO" id="GO:0007266">
    <property type="term" value="P:Rho protein signal transduction"/>
    <property type="evidence" value="ECO:0007669"/>
    <property type="project" value="TreeGrafter"/>
</dbReference>
<feature type="compositionally biased region" description="Pro residues" evidence="1">
    <location>
        <begin position="474"/>
        <end position="499"/>
    </location>
</feature>
<feature type="domain" description="PTB" evidence="2">
    <location>
        <begin position="57"/>
        <end position="177"/>
    </location>
</feature>
<dbReference type="GO" id="GO:0032587">
    <property type="term" value="C:ruffle membrane"/>
    <property type="evidence" value="ECO:0007669"/>
    <property type="project" value="TreeGrafter"/>
</dbReference>
<feature type="region of interest" description="Disordered" evidence="1">
    <location>
        <begin position="603"/>
        <end position="661"/>
    </location>
</feature>
<accession>A0A8T0ALC6</accession>
<feature type="compositionally biased region" description="Pro residues" evidence="1">
    <location>
        <begin position="412"/>
        <end position="445"/>
    </location>
</feature>
<feature type="region of interest" description="Disordered" evidence="1">
    <location>
        <begin position="1"/>
        <end position="29"/>
    </location>
</feature>
<comment type="caution">
    <text evidence="4">The sequence shown here is derived from an EMBL/GenBank/DDBJ whole genome shotgun (WGS) entry which is preliminary data.</text>
</comment>
<dbReference type="Pfam" id="PF08416">
    <property type="entry name" value="PTB"/>
    <property type="match status" value="1"/>
</dbReference>
<dbReference type="CDD" id="cd01210">
    <property type="entry name" value="PTB_EPS8"/>
    <property type="match status" value="1"/>
</dbReference>
<evidence type="ECO:0000259" key="3">
    <source>
        <dbReference type="Pfam" id="PF22975"/>
    </source>
</evidence>
<dbReference type="GO" id="GO:0031982">
    <property type="term" value="C:vesicle"/>
    <property type="evidence" value="ECO:0007669"/>
    <property type="project" value="TreeGrafter"/>
</dbReference>
<dbReference type="Pfam" id="PF22975">
    <property type="entry name" value="EPS8_2nd"/>
    <property type="match status" value="1"/>
</dbReference>
<evidence type="ECO:0000259" key="2">
    <source>
        <dbReference type="Pfam" id="PF08416"/>
    </source>
</evidence>
<reference evidence="4" key="1">
    <citation type="submission" date="2020-08" db="EMBL/GenBank/DDBJ databases">
        <title>Chromosome-level assembly of Southern catfish (Silurus meridionalis) provides insights into visual adaptation to the nocturnal and benthic lifestyles.</title>
        <authorList>
            <person name="Zhang Y."/>
            <person name="Wang D."/>
            <person name="Peng Z."/>
        </authorList>
    </citation>
    <scope>NUCLEOTIDE SEQUENCE</scope>
    <source>
        <strain evidence="4">SWU-2019-XX</strain>
        <tissue evidence="4">Muscle</tissue>
    </source>
</reference>
<dbReference type="GO" id="GO:0035023">
    <property type="term" value="P:regulation of Rho protein signal transduction"/>
    <property type="evidence" value="ECO:0007669"/>
    <property type="project" value="TreeGrafter"/>
</dbReference>
<dbReference type="EMBL" id="JABFDY010000019">
    <property type="protein sequence ID" value="KAF7693555.1"/>
    <property type="molecule type" value="Genomic_DNA"/>
</dbReference>
<dbReference type="PANTHER" id="PTHR12287:SF22">
    <property type="entry name" value="EPIDERMAL GROWTH FACTOR RECEPTOR KINASE SUBSTRATE 8-LIKE PROTEIN 3"/>
    <property type="match status" value="1"/>
</dbReference>
<feature type="domain" description="EPS8 spectrin-like" evidence="3">
    <location>
        <begin position="265"/>
        <end position="343"/>
    </location>
</feature>
<feature type="compositionally biased region" description="Pro residues" evidence="1">
    <location>
        <begin position="603"/>
        <end position="620"/>
    </location>
</feature>
<proteinExistence type="predicted"/>
<dbReference type="GO" id="GO:1900029">
    <property type="term" value="P:positive regulation of ruffle assembly"/>
    <property type="evidence" value="ECO:0007669"/>
    <property type="project" value="TreeGrafter"/>
</dbReference>
<sequence>MFHSSSSYSYTGSLQSNYSSDETASESSSLSRPSAKAIYVRRKEYAQSMNKQLAKFQYRVEHLFNCELDGVEVSGLQDCVERLKLLEMMGRVWGQEMSLEVDTGNLLLRDIETKEELDCVPLLSVLEVTALLDSCVFNSLLMISVCEGQTSNVFMFQCDSLRADYIKRDLERALQHANTMTNTSERLGTQMRNNRDRGLDEDGWTQQHPFPEEWITQDYSQTLPPPATPPISIRKQLSNRAEPLTPPPSSVPPAPSSAPYTERDRNVDVLNHLISDIEQCVILALAAAPKADKKKKRKKTLKGLPSEEEFKICLQKIKMAFNLLARLNGQIQSPSAPELAHCLEHIAGKPTFSISSASLYLIYLLLLHFLLHFPNYIISLLLTTSSSFSSTSSTTFTSSTSSFSSTTSPLSHIPPPSPPPPPPLPHLPPSLPPHPSPPLPPPPPFTSSTSSFTSYFSSTSSTISPLPHLPPHLPPTFPLIPPPPPSLPHLPPHLPPPPTSSTSSTTSLYPIFLPHAPFTSSTFFFTTSSFSTCSTTFRLPHLLPPLPPSPLPPPPSLYLIYLLLHHLPLPYLPPPLPPPPLPPTPLLLPLPYLPPPSPPPPPPLPCLPPPSPPSPPPLPRLPLSLPRLPLPLPSLPPSPPPPPPLPPSPPSPPLPPPPPALSQVNPMLFDCVLDMSKRWWKVRNDCGEEGFIPNNVLKSTEDEETQRVESNPVLTRKSRPEEELQLITQSLMAESEVNVRNIGAADIVTMRTLTPVPLPQL</sequence>
<organism evidence="4 5">
    <name type="scientific">Silurus meridionalis</name>
    <name type="common">Southern catfish</name>
    <name type="synonym">Silurus soldatovi meridionalis</name>
    <dbReference type="NCBI Taxonomy" id="175797"/>
    <lineage>
        <taxon>Eukaryota</taxon>
        <taxon>Metazoa</taxon>
        <taxon>Chordata</taxon>
        <taxon>Craniata</taxon>
        <taxon>Vertebrata</taxon>
        <taxon>Euteleostomi</taxon>
        <taxon>Actinopterygii</taxon>
        <taxon>Neopterygii</taxon>
        <taxon>Teleostei</taxon>
        <taxon>Ostariophysi</taxon>
        <taxon>Siluriformes</taxon>
        <taxon>Siluridae</taxon>
        <taxon>Silurus</taxon>
    </lineage>
</organism>
<dbReference type="InterPro" id="IPR013625">
    <property type="entry name" value="PTB"/>
</dbReference>
<gene>
    <name evidence="4" type="ORF">HF521_008871</name>
</gene>
<dbReference type="SUPFAM" id="SSF50729">
    <property type="entry name" value="PH domain-like"/>
    <property type="match status" value="1"/>
</dbReference>
<feature type="region of interest" description="Disordered" evidence="1">
    <location>
        <begin position="407"/>
        <end position="453"/>
    </location>
</feature>
<dbReference type="InterPro" id="IPR011993">
    <property type="entry name" value="PH-like_dom_sf"/>
</dbReference>
<feature type="region of interest" description="Disordered" evidence="1">
    <location>
        <begin position="240"/>
        <end position="261"/>
    </location>
</feature>
<feature type="region of interest" description="Disordered" evidence="1">
    <location>
        <begin position="474"/>
        <end position="502"/>
    </location>
</feature>
<dbReference type="InterPro" id="IPR055093">
    <property type="entry name" value="EPS8_2nd"/>
</dbReference>
<feature type="compositionally biased region" description="Pro residues" evidence="1">
    <location>
        <begin position="628"/>
        <end position="660"/>
    </location>
</feature>
<evidence type="ECO:0000313" key="4">
    <source>
        <dbReference type="EMBL" id="KAF7693555.1"/>
    </source>
</evidence>
<dbReference type="InterPro" id="IPR033928">
    <property type="entry name" value="EPS8_PTB"/>
</dbReference>
<dbReference type="InterPro" id="IPR039801">
    <property type="entry name" value="EPS8-like"/>
</dbReference>
<evidence type="ECO:0008006" key="6">
    <source>
        <dbReference type="Google" id="ProtNLM"/>
    </source>
</evidence>
<dbReference type="AlphaFoldDB" id="A0A8T0ALC6"/>
<name>A0A8T0ALC6_SILME</name>